<dbReference type="InterPro" id="IPR044822">
    <property type="entry name" value="Myb_DNA-bind_4"/>
</dbReference>
<evidence type="ECO:0000259" key="2">
    <source>
        <dbReference type="Pfam" id="PF13837"/>
    </source>
</evidence>
<accession>A0A2G9RE69</accession>
<dbReference type="PANTHER" id="PTHR47595:SF1">
    <property type="entry name" value="MYB_SANT-LIKE DNA-BINDING DOMAIN-CONTAINING PROTEIN"/>
    <property type="match status" value="1"/>
</dbReference>
<dbReference type="PANTHER" id="PTHR47595">
    <property type="entry name" value="HEAT SHOCK 70 KDA PROTEIN 14"/>
    <property type="match status" value="1"/>
</dbReference>
<reference evidence="4" key="1">
    <citation type="journal article" date="2017" name="Nat. Commun.">
        <title>The North American bullfrog draft genome provides insight into hormonal regulation of long noncoding RNA.</title>
        <authorList>
            <person name="Hammond S.A."/>
            <person name="Warren R.L."/>
            <person name="Vandervalk B.P."/>
            <person name="Kucuk E."/>
            <person name="Khan H."/>
            <person name="Gibb E.A."/>
            <person name="Pandoh P."/>
            <person name="Kirk H."/>
            <person name="Zhao Y."/>
            <person name="Jones M."/>
            <person name="Mungall A.J."/>
            <person name="Coope R."/>
            <person name="Pleasance S."/>
            <person name="Moore R.A."/>
            <person name="Holt R.A."/>
            <person name="Round J.M."/>
            <person name="Ohora S."/>
            <person name="Walle B.V."/>
            <person name="Veldhoen N."/>
            <person name="Helbing C.C."/>
            <person name="Birol I."/>
        </authorList>
    </citation>
    <scope>NUCLEOTIDE SEQUENCE [LARGE SCALE GENOMIC DNA]</scope>
</reference>
<feature type="compositionally biased region" description="Low complexity" evidence="1">
    <location>
        <begin position="116"/>
        <end position="143"/>
    </location>
</feature>
<feature type="compositionally biased region" description="Polar residues" evidence="1">
    <location>
        <begin position="101"/>
        <end position="110"/>
    </location>
</feature>
<feature type="region of interest" description="Disordered" evidence="1">
    <location>
        <begin position="96"/>
        <end position="152"/>
    </location>
</feature>
<dbReference type="Proteomes" id="UP000228934">
    <property type="component" value="Unassembled WGS sequence"/>
</dbReference>
<protein>
    <recommendedName>
        <fullName evidence="2">Myb/SANT-like DNA-binding domain-containing protein</fullName>
    </recommendedName>
</protein>
<feature type="non-terminal residue" evidence="3">
    <location>
        <position position="1"/>
    </location>
</feature>
<name>A0A2G9RE69_AQUCT</name>
<evidence type="ECO:0000256" key="1">
    <source>
        <dbReference type="SAM" id="MobiDB-lite"/>
    </source>
</evidence>
<evidence type="ECO:0000313" key="3">
    <source>
        <dbReference type="EMBL" id="PIO26177.1"/>
    </source>
</evidence>
<dbReference type="Pfam" id="PF13837">
    <property type="entry name" value="Myb_DNA-bind_4"/>
    <property type="match status" value="1"/>
</dbReference>
<evidence type="ECO:0000313" key="4">
    <source>
        <dbReference type="Proteomes" id="UP000228934"/>
    </source>
</evidence>
<gene>
    <name evidence="3" type="ORF">AB205_0050550</name>
</gene>
<proteinExistence type="predicted"/>
<sequence>SELDGSVRNEKVYKDISQWMAAEGFERTSGQCRAKLKKLKGKYKKFKDDNSRSGNSRSTWKWYDAMDAIYGHRPANQGREGGLDSATSMLKSMIDPFETSDGVSNDASNVSDDEPSTSFSSTSTISSSQPQSSQPQSSQPQSTLNAPRHTGERRWLMDLHTVMEDMRASEERQLERIENLSERWFQVLRQDAQEAMRQEAEITRQQMEQLATFNQAFLGVLGQLVQCLEPVVIPGYHPDSRAFHAA</sequence>
<feature type="domain" description="Myb/SANT-like DNA-binding" evidence="2">
    <location>
        <begin position="5"/>
        <end position="69"/>
    </location>
</feature>
<dbReference type="AlphaFoldDB" id="A0A2G9RE69"/>
<dbReference type="OrthoDB" id="691673at2759"/>
<dbReference type="Gene3D" id="1.10.10.60">
    <property type="entry name" value="Homeodomain-like"/>
    <property type="match status" value="1"/>
</dbReference>
<organism evidence="3 4">
    <name type="scientific">Aquarana catesbeiana</name>
    <name type="common">American bullfrog</name>
    <name type="synonym">Rana catesbeiana</name>
    <dbReference type="NCBI Taxonomy" id="8400"/>
    <lineage>
        <taxon>Eukaryota</taxon>
        <taxon>Metazoa</taxon>
        <taxon>Chordata</taxon>
        <taxon>Craniata</taxon>
        <taxon>Vertebrata</taxon>
        <taxon>Euteleostomi</taxon>
        <taxon>Amphibia</taxon>
        <taxon>Batrachia</taxon>
        <taxon>Anura</taxon>
        <taxon>Neobatrachia</taxon>
        <taxon>Ranoidea</taxon>
        <taxon>Ranidae</taxon>
        <taxon>Aquarana</taxon>
    </lineage>
</organism>
<keyword evidence="4" id="KW-1185">Reference proteome</keyword>
<dbReference type="EMBL" id="KV949960">
    <property type="protein sequence ID" value="PIO26177.1"/>
    <property type="molecule type" value="Genomic_DNA"/>
</dbReference>